<evidence type="ECO:0000313" key="3">
    <source>
        <dbReference type="Proteomes" id="UP000327157"/>
    </source>
</evidence>
<proteinExistence type="predicted"/>
<reference evidence="2 3" key="2">
    <citation type="submission" date="2019-11" db="EMBL/GenBank/DDBJ databases">
        <title>A de novo genome assembly of a pear dwarfing rootstock.</title>
        <authorList>
            <person name="Wang F."/>
            <person name="Wang J."/>
            <person name="Li S."/>
            <person name="Zhang Y."/>
            <person name="Fang M."/>
            <person name="Ma L."/>
            <person name="Zhao Y."/>
            <person name="Jiang S."/>
        </authorList>
    </citation>
    <scope>NUCLEOTIDE SEQUENCE [LARGE SCALE GENOMIC DNA]</scope>
    <source>
        <strain evidence="2">S2</strain>
        <tissue evidence="2">Leaf</tissue>
    </source>
</reference>
<dbReference type="AlphaFoldDB" id="A0A5N5IGQ1"/>
<feature type="region of interest" description="Disordered" evidence="1">
    <location>
        <begin position="60"/>
        <end position="82"/>
    </location>
</feature>
<dbReference type="Proteomes" id="UP000327157">
    <property type="component" value="Unassembled WGS sequence"/>
</dbReference>
<reference evidence="2 3" key="1">
    <citation type="submission" date="2019-09" db="EMBL/GenBank/DDBJ databases">
        <authorList>
            <person name="Ou C."/>
        </authorList>
    </citation>
    <scope>NUCLEOTIDE SEQUENCE [LARGE SCALE GENOMIC DNA]</scope>
    <source>
        <strain evidence="2">S2</strain>
        <tissue evidence="2">Leaf</tissue>
    </source>
</reference>
<protein>
    <submittedName>
        <fullName evidence="2">Uncharacterized protein</fullName>
    </submittedName>
</protein>
<name>A0A5N5IGQ1_9ROSA</name>
<keyword evidence="3" id="KW-1185">Reference proteome</keyword>
<accession>A0A5N5IGQ1</accession>
<sequence length="82" mass="9443">MSQIFRCDGCTSESKRFTTIERLRIHVHDKPLQHITLARRNVMCCKVFVMNMCVATQIRTPTKNELKKKRPNVQEGVGPSKA</sequence>
<evidence type="ECO:0000313" key="2">
    <source>
        <dbReference type="EMBL" id="KAB2634464.1"/>
    </source>
</evidence>
<dbReference type="EMBL" id="SMOL01000061">
    <property type="protein sequence ID" value="KAB2634464.1"/>
    <property type="molecule type" value="Genomic_DNA"/>
</dbReference>
<evidence type="ECO:0000256" key="1">
    <source>
        <dbReference type="SAM" id="MobiDB-lite"/>
    </source>
</evidence>
<organism evidence="2 3">
    <name type="scientific">Pyrus ussuriensis x Pyrus communis</name>
    <dbReference type="NCBI Taxonomy" id="2448454"/>
    <lineage>
        <taxon>Eukaryota</taxon>
        <taxon>Viridiplantae</taxon>
        <taxon>Streptophyta</taxon>
        <taxon>Embryophyta</taxon>
        <taxon>Tracheophyta</taxon>
        <taxon>Spermatophyta</taxon>
        <taxon>Magnoliopsida</taxon>
        <taxon>eudicotyledons</taxon>
        <taxon>Gunneridae</taxon>
        <taxon>Pentapetalae</taxon>
        <taxon>rosids</taxon>
        <taxon>fabids</taxon>
        <taxon>Rosales</taxon>
        <taxon>Rosaceae</taxon>
        <taxon>Amygdaloideae</taxon>
        <taxon>Maleae</taxon>
        <taxon>Pyrus</taxon>
    </lineage>
</organism>
<comment type="caution">
    <text evidence="2">The sequence shown here is derived from an EMBL/GenBank/DDBJ whole genome shotgun (WGS) entry which is preliminary data.</text>
</comment>
<gene>
    <name evidence="2" type="ORF">D8674_038300</name>
</gene>